<organism evidence="2 3">
    <name type="scientific">Pristionchus mayeri</name>
    <dbReference type="NCBI Taxonomy" id="1317129"/>
    <lineage>
        <taxon>Eukaryota</taxon>
        <taxon>Metazoa</taxon>
        <taxon>Ecdysozoa</taxon>
        <taxon>Nematoda</taxon>
        <taxon>Chromadorea</taxon>
        <taxon>Rhabditida</taxon>
        <taxon>Rhabditina</taxon>
        <taxon>Diplogasteromorpha</taxon>
        <taxon>Diplogasteroidea</taxon>
        <taxon>Neodiplogasteridae</taxon>
        <taxon>Pristionchus</taxon>
    </lineage>
</organism>
<keyword evidence="3" id="KW-1185">Reference proteome</keyword>
<evidence type="ECO:0000313" key="2">
    <source>
        <dbReference type="EMBL" id="GMR54403.1"/>
    </source>
</evidence>
<comment type="caution">
    <text evidence="2">The sequence shown here is derived from an EMBL/GenBank/DDBJ whole genome shotgun (WGS) entry which is preliminary data.</text>
</comment>
<feature type="compositionally biased region" description="Basic and acidic residues" evidence="1">
    <location>
        <begin position="134"/>
        <end position="145"/>
    </location>
</feature>
<name>A0AAN5I6P4_9BILA</name>
<dbReference type="EMBL" id="BTRK01000005">
    <property type="protein sequence ID" value="GMR54403.1"/>
    <property type="molecule type" value="Genomic_DNA"/>
</dbReference>
<feature type="region of interest" description="Disordered" evidence="1">
    <location>
        <begin position="104"/>
        <end position="145"/>
    </location>
</feature>
<accession>A0AAN5I6P4</accession>
<feature type="compositionally biased region" description="Polar residues" evidence="1">
    <location>
        <begin position="110"/>
        <end position="123"/>
    </location>
</feature>
<proteinExistence type="predicted"/>
<dbReference type="Proteomes" id="UP001328107">
    <property type="component" value="Unassembled WGS sequence"/>
</dbReference>
<sequence length="145" mass="15569">MREVVALPSLVVLPDLGACAATSACFITASAAIESTPIFLYLSYCSGRIFLMTSSWVLNADLANSIWPDLMRPSMRPRSVFSITSLEGRRGFSSSAFVSTLGRSRGGTAFSGSFTLGTSNTGSKRLLARPKRPRGPEGRPEERSD</sequence>
<protein>
    <submittedName>
        <fullName evidence="2">Uncharacterized protein</fullName>
    </submittedName>
</protein>
<reference evidence="3" key="1">
    <citation type="submission" date="2022-10" db="EMBL/GenBank/DDBJ databases">
        <title>Genome assembly of Pristionchus species.</title>
        <authorList>
            <person name="Yoshida K."/>
            <person name="Sommer R.J."/>
        </authorList>
    </citation>
    <scope>NUCLEOTIDE SEQUENCE [LARGE SCALE GENOMIC DNA]</scope>
    <source>
        <strain evidence="3">RS5460</strain>
    </source>
</reference>
<gene>
    <name evidence="2" type="ORF">PMAYCL1PPCAC_24598</name>
</gene>
<evidence type="ECO:0000256" key="1">
    <source>
        <dbReference type="SAM" id="MobiDB-lite"/>
    </source>
</evidence>
<dbReference type="AlphaFoldDB" id="A0AAN5I6P4"/>
<evidence type="ECO:0000313" key="3">
    <source>
        <dbReference type="Proteomes" id="UP001328107"/>
    </source>
</evidence>